<feature type="non-terminal residue" evidence="1">
    <location>
        <position position="44"/>
    </location>
</feature>
<accession>A0A401TE81</accession>
<keyword evidence="2" id="KW-1185">Reference proteome</keyword>
<protein>
    <submittedName>
        <fullName evidence="1">Uncharacterized protein</fullName>
    </submittedName>
</protein>
<dbReference type="Proteomes" id="UP000287033">
    <property type="component" value="Unassembled WGS sequence"/>
</dbReference>
<comment type="caution">
    <text evidence="1">The sequence shown here is derived from an EMBL/GenBank/DDBJ whole genome shotgun (WGS) entry which is preliminary data.</text>
</comment>
<dbReference type="AlphaFoldDB" id="A0A401TE81"/>
<reference evidence="1 2" key="1">
    <citation type="journal article" date="2018" name="Nat. Ecol. Evol.">
        <title>Shark genomes provide insights into elasmobranch evolution and the origin of vertebrates.</title>
        <authorList>
            <person name="Hara Y"/>
            <person name="Yamaguchi K"/>
            <person name="Onimaru K"/>
            <person name="Kadota M"/>
            <person name="Koyanagi M"/>
            <person name="Keeley SD"/>
            <person name="Tatsumi K"/>
            <person name="Tanaka K"/>
            <person name="Motone F"/>
            <person name="Kageyama Y"/>
            <person name="Nozu R"/>
            <person name="Adachi N"/>
            <person name="Nishimura O"/>
            <person name="Nakagawa R"/>
            <person name="Tanegashima C"/>
            <person name="Kiyatake I"/>
            <person name="Matsumoto R"/>
            <person name="Murakumo K"/>
            <person name="Nishida K"/>
            <person name="Terakita A"/>
            <person name="Kuratani S"/>
            <person name="Sato K"/>
            <person name="Hyodo S Kuraku.S."/>
        </authorList>
    </citation>
    <scope>NUCLEOTIDE SEQUENCE [LARGE SCALE GENOMIC DNA]</scope>
</reference>
<sequence>MTRKPQGAWARTVAGDCWIRKPVVQVNLGEATTIEGERKSSSGT</sequence>
<dbReference type="EMBL" id="BEZZ01042207">
    <property type="protein sequence ID" value="GCC40960.1"/>
    <property type="molecule type" value="Genomic_DNA"/>
</dbReference>
<evidence type="ECO:0000313" key="2">
    <source>
        <dbReference type="Proteomes" id="UP000287033"/>
    </source>
</evidence>
<name>A0A401TE81_CHIPU</name>
<proteinExistence type="predicted"/>
<organism evidence="1 2">
    <name type="scientific">Chiloscyllium punctatum</name>
    <name type="common">Brownbanded bambooshark</name>
    <name type="synonym">Hemiscyllium punctatum</name>
    <dbReference type="NCBI Taxonomy" id="137246"/>
    <lineage>
        <taxon>Eukaryota</taxon>
        <taxon>Metazoa</taxon>
        <taxon>Chordata</taxon>
        <taxon>Craniata</taxon>
        <taxon>Vertebrata</taxon>
        <taxon>Chondrichthyes</taxon>
        <taxon>Elasmobranchii</taxon>
        <taxon>Galeomorphii</taxon>
        <taxon>Galeoidea</taxon>
        <taxon>Orectolobiformes</taxon>
        <taxon>Hemiscylliidae</taxon>
        <taxon>Chiloscyllium</taxon>
    </lineage>
</organism>
<evidence type="ECO:0000313" key="1">
    <source>
        <dbReference type="EMBL" id="GCC40960.1"/>
    </source>
</evidence>
<gene>
    <name evidence="1" type="ORF">chiPu_0024582</name>
</gene>